<feature type="signal peptide" evidence="2">
    <location>
        <begin position="1"/>
        <end position="22"/>
    </location>
</feature>
<evidence type="ECO:0000313" key="4">
    <source>
        <dbReference type="Proteomes" id="UP000034954"/>
    </source>
</evidence>
<feature type="transmembrane region" description="Helical" evidence="1">
    <location>
        <begin position="626"/>
        <end position="649"/>
    </location>
</feature>
<name>A0A0M2UQ23_9BACT</name>
<gene>
    <name evidence="3" type="ORF">BROFUL_03141</name>
</gene>
<keyword evidence="4" id="KW-1185">Reference proteome</keyword>
<evidence type="ECO:0000313" key="3">
    <source>
        <dbReference type="EMBL" id="KKO18188.1"/>
    </source>
</evidence>
<evidence type="ECO:0000256" key="1">
    <source>
        <dbReference type="SAM" id="Phobius"/>
    </source>
</evidence>
<keyword evidence="2" id="KW-0732">Signal</keyword>
<dbReference type="EMBL" id="LAQJ01000287">
    <property type="protein sequence ID" value="KKO18188.1"/>
    <property type="molecule type" value="Genomic_DNA"/>
</dbReference>
<dbReference type="AlphaFoldDB" id="A0A0M2UQ23"/>
<proteinExistence type="predicted"/>
<protein>
    <submittedName>
        <fullName evidence="3">Uncharacterized protein</fullName>
    </submittedName>
</protein>
<reference evidence="3 4" key="1">
    <citation type="journal article" date="2013" name="BMC Microbiol.">
        <title>Identification of the type II cytochrome c maturation pathway in anammox bacteria by comparative genomics.</title>
        <authorList>
            <person name="Ferousi C."/>
            <person name="Speth D.R."/>
            <person name="Reimann J."/>
            <person name="Op den Camp H.J."/>
            <person name="Allen J.W."/>
            <person name="Keltjens J.T."/>
            <person name="Jetten M.S."/>
        </authorList>
    </citation>
    <scope>NUCLEOTIDE SEQUENCE [LARGE SCALE GENOMIC DNA]</scope>
    <source>
        <strain evidence="3">RU1</strain>
    </source>
</reference>
<keyword evidence="1" id="KW-0812">Transmembrane</keyword>
<sequence length="678" mass="76187">MNKKIFVLFPFLFVISLPIVSSQNVGSQSREDIPSAVLNVQRSLGESIYATHKDVFDQFGNNAERLCQQYGTFVLEFLKEYKIAGLVLLEKYGKEIASVYPLLDCRDIFLLYNNADNNIPIDNIFSPKARVEFYRTFGNEGMKCIANDPENFFLISEDKDRGMDLINLANEKGDIVFPLARKHGIGFAKLYDKEVLSIVIKFQDDGLLAIKEYGEKAKTLFSLFIDDKTFYHVIKTYGHKQTIPIIYLFYDNKDFSSHFYGYLKTTSAYEWISSWWYGTETSATNTGSDASGRRENARKAINLICELGNDFMDRFEILDINNVREEAVTIISNKLRNFFISDVERVNRKWIRQEEIALSDKLFAGLDILGLIPIGGGISKGTKLVAQGVRFAKTTKGFKGLAHLTEDLVATYGDDVVLFVAKHGDDGIKAIKATDGKIMHLSQQYGDEVVRYVSKYGGDAGKAIEKYGDTAVFLAQQYGDDVVRYLMLYGDDGLRVIQKYGKDVVLLSSVYGDEVIKLSAFYGDDVISYVSKYGSNGVQSIAKYGHEVISLAKKHGDDVIRYVGMYGDNGLSLARKGKAGLFVMRFMPPKIFASCTKFIKYGLAASLLFAFVTHPIAFLSGLIRVFVWLLGAHPLVVAIIMGLVLVFFLTRFTRKATGIFSPIIMCFRAVKKWYSACL</sequence>
<accession>A0A0M2UQ23</accession>
<keyword evidence="1" id="KW-0472">Membrane</keyword>
<evidence type="ECO:0000256" key="2">
    <source>
        <dbReference type="SAM" id="SignalP"/>
    </source>
</evidence>
<dbReference type="Proteomes" id="UP000034954">
    <property type="component" value="Unassembled WGS sequence"/>
</dbReference>
<feature type="chain" id="PRO_5005643913" evidence="2">
    <location>
        <begin position="23"/>
        <end position="678"/>
    </location>
</feature>
<feature type="transmembrane region" description="Helical" evidence="1">
    <location>
        <begin position="598"/>
        <end position="619"/>
    </location>
</feature>
<comment type="caution">
    <text evidence="3">The sequence shown here is derived from an EMBL/GenBank/DDBJ whole genome shotgun (WGS) entry which is preliminary data.</text>
</comment>
<keyword evidence="1" id="KW-1133">Transmembrane helix</keyword>
<organism evidence="3 4">
    <name type="scientific">Candidatus Brocadia fulgida</name>
    <dbReference type="NCBI Taxonomy" id="380242"/>
    <lineage>
        <taxon>Bacteria</taxon>
        <taxon>Pseudomonadati</taxon>
        <taxon>Planctomycetota</taxon>
        <taxon>Candidatus Brocadiia</taxon>
        <taxon>Candidatus Brocadiales</taxon>
        <taxon>Candidatus Brocadiaceae</taxon>
        <taxon>Candidatus Brocadia</taxon>
    </lineage>
</organism>